<feature type="domain" description="HTH marR-type" evidence="4">
    <location>
        <begin position="7"/>
        <end position="143"/>
    </location>
</feature>
<dbReference type="Gene3D" id="1.10.10.10">
    <property type="entry name" value="Winged helix-like DNA-binding domain superfamily/Winged helix DNA-binding domain"/>
    <property type="match status" value="1"/>
</dbReference>
<name>E1IE86_9CHLR</name>
<evidence type="ECO:0000256" key="1">
    <source>
        <dbReference type="ARBA" id="ARBA00023015"/>
    </source>
</evidence>
<sequence>MEPTNQIKHLACLVMRFNGVLNVQLIGDVMALLREADLSLPRLVALSYLHRTGPASISQIGDHLGLAMGTTSHLVDQLVQGGYVERREAEQDRRHKTVSITDQGREVVLRFYEIRINDASQQLNRLPPELAECLSTVLEEAITALQTHP</sequence>
<dbReference type="EMBL" id="ADVR01000051">
    <property type="protein sequence ID" value="EFO80546.1"/>
    <property type="molecule type" value="Genomic_DNA"/>
</dbReference>
<keyword evidence="6" id="KW-1185">Reference proteome</keyword>
<dbReference type="Pfam" id="PF01047">
    <property type="entry name" value="MarR"/>
    <property type="match status" value="1"/>
</dbReference>
<dbReference type="PRINTS" id="PR00598">
    <property type="entry name" value="HTHMARR"/>
</dbReference>
<evidence type="ECO:0000259" key="4">
    <source>
        <dbReference type="PROSITE" id="PS50995"/>
    </source>
</evidence>
<dbReference type="Proteomes" id="UP000054010">
    <property type="component" value="Unassembled WGS sequence"/>
</dbReference>
<evidence type="ECO:0000313" key="6">
    <source>
        <dbReference type="Proteomes" id="UP000054010"/>
    </source>
</evidence>
<evidence type="ECO:0000313" key="5">
    <source>
        <dbReference type="EMBL" id="EFO80546.1"/>
    </source>
</evidence>
<protein>
    <submittedName>
        <fullName evidence="5">Transcriptional regulator, MarR family</fullName>
    </submittedName>
</protein>
<dbReference type="InterPro" id="IPR011991">
    <property type="entry name" value="ArsR-like_HTH"/>
</dbReference>
<dbReference type="InterPro" id="IPR000835">
    <property type="entry name" value="HTH_MarR-typ"/>
</dbReference>
<gene>
    <name evidence="5" type="ORF">OSCT_1637</name>
</gene>
<dbReference type="SUPFAM" id="SSF46785">
    <property type="entry name" value="Winged helix' DNA-binding domain"/>
    <property type="match status" value="1"/>
</dbReference>
<dbReference type="STRING" id="765420.OSCT_1637"/>
<dbReference type="PROSITE" id="PS50995">
    <property type="entry name" value="HTH_MARR_2"/>
    <property type="match status" value="1"/>
</dbReference>
<comment type="caution">
    <text evidence="5">The sequence shown here is derived from an EMBL/GenBank/DDBJ whole genome shotgun (WGS) entry which is preliminary data.</text>
</comment>
<keyword evidence="3" id="KW-0804">Transcription</keyword>
<dbReference type="AlphaFoldDB" id="E1IE86"/>
<accession>E1IE86</accession>
<keyword evidence="1" id="KW-0805">Transcription regulation</keyword>
<evidence type="ECO:0000256" key="2">
    <source>
        <dbReference type="ARBA" id="ARBA00023125"/>
    </source>
</evidence>
<evidence type="ECO:0000256" key="3">
    <source>
        <dbReference type="ARBA" id="ARBA00023163"/>
    </source>
</evidence>
<dbReference type="OrthoDB" id="159055at2"/>
<dbReference type="PANTHER" id="PTHR42756">
    <property type="entry name" value="TRANSCRIPTIONAL REGULATOR, MARR"/>
    <property type="match status" value="1"/>
</dbReference>
<dbReference type="InterPro" id="IPR036388">
    <property type="entry name" value="WH-like_DNA-bd_sf"/>
</dbReference>
<dbReference type="InterPro" id="IPR036390">
    <property type="entry name" value="WH_DNA-bd_sf"/>
</dbReference>
<proteinExistence type="predicted"/>
<keyword evidence="2" id="KW-0238">DNA-binding</keyword>
<dbReference type="SMART" id="SM00347">
    <property type="entry name" value="HTH_MARR"/>
    <property type="match status" value="1"/>
</dbReference>
<dbReference type="PANTHER" id="PTHR42756:SF1">
    <property type="entry name" value="TRANSCRIPTIONAL REPRESSOR OF EMRAB OPERON"/>
    <property type="match status" value="1"/>
</dbReference>
<dbReference type="eggNOG" id="COG1846">
    <property type="taxonomic scope" value="Bacteria"/>
</dbReference>
<reference evidence="5 6" key="1">
    <citation type="journal article" date="2011" name="J. Bacteriol.">
        <title>Draft genome sequence of the anoxygenic filamentous phototrophic bacterium Oscillochloris trichoides subsp. DG-6.</title>
        <authorList>
            <person name="Kuznetsov B.B."/>
            <person name="Ivanovsky R.N."/>
            <person name="Keppen O.I."/>
            <person name="Sukhacheva M.V."/>
            <person name="Bumazhkin B.K."/>
            <person name="Patutina E.O."/>
            <person name="Beletsky A.V."/>
            <person name="Mardanov A.V."/>
            <person name="Baslerov R.V."/>
            <person name="Panteleeva A.N."/>
            <person name="Kolganova T.V."/>
            <person name="Ravin N.V."/>
            <person name="Skryabin K.G."/>
        </authorList>
    </citation>
    <scope>NUCLEOTIDE SEQUENCE [LARGE SCALE GENOMIC DNA]</scope>
    <source>
        <strain evidence="5 6">DG-6</strain>
    </source>
</reference>
<dbReference type="GO" id="GO:0003700">
    <property type="term" value="F:DNA-binding transcription factor activity"/>
    <property type="evidence" value="ECO:0007669"/>
    <property type="project" value="InterPro"/>
</dbReference>
<dbReference type="HOGENOM" id="CLU_1747803_0_0_0"/>
<dbReference type="GO" id="GO:0003677">
    <property type="term" value="F:DNA binding"/>
    <property type="evidence" value="ECO:0007669"/>
    <property type="project" value="UniProtKB-KW"/>
</dbReference>
<dbReference type="CDD" id="cd00090">
    <property type="entry name" value="HTH_ARSR"/>
    <property type="match status" value="1"/>
</dbReference>
<organism evidence="5 6">
    <name type="scientific">Oscillochloris trichoides DG-6</name>
    <dbReference type="NCBI Taxonomy" id="765420"/>
    <lineage>
        <taxon>Bacteria</taxon>
        <taxon>Bacillati</taxon>
        <taxon>Chloroflexota</taxon>
        <taxon>Chloroflexia</taxon>
        <taxon>Chloroflexales</taxon>
        <taxon>Chloroflexineae</taxon>
        <taxon>Oscillochloridaceae</taxon>
        <taxon>Oscillochloris</taxon>
    </lineage>
</organism>